<keyword evidence="2" id="KW-1185">Reference proteome</keyword>
<dbReference type="Proteomes" id="UP001060261">
    <property type="component" value="Chromosome"/>
</dbReference>
<organism evidence="1 2">
    <name type="scientific">Deinococcus rubellus</name>
    <dbReference type="NCBI Taxonomy" id="1889240"/>
    <lineage>
        <taxon>Bacteria</taxon>
        <taxon>Thermotogati</taxon>
        <taxon>Deinococcota</taxon>
        <taxon>Deinococci</taxon>
        <taxon>Deinococcales</taxon>
        <taxon>Deinococcaceae</taxon>
        <taxon>Deinococcus</taxon>
    </lineage>
</organism>
<evidence type="ECO:0000313" key="2">
    <source>
        <dbReference type="Proteomes" id="UP001060261"/>
    </source>
</evidence>
<dbReference type="RefSeq" id="WP_260560692.1">
    <property type="nucleotide sequence ID" value="NZ_BAABEC010000155.1"/>
</dbReference>
<name>A0ABY5YKW0_9DEIO</name>
<sequence>MPHTILGSYGGEWFTATTPQQARLLSDRAALRHLEPFLGRTLGAAQAAREAGVSTERMLYRVRQFVAVGLLSAAGEQKRDGRAIRLYTAPGGFRVPFHLTPFEDVEAELAAQMRPHDRLRIRALARTLTRRQLVGRVIYRDERGEVNYESDVPSAQERPALTRRGGDFVGVQWLTSAQAEAVKTKFDEARALLLTSSRTPGSQPYLIQTVLVQLDENDAPD</sequence>
<dbReference type="EMBL" id="CP104213">
    <property type="protein sequence ID" value="UWX64418.1"/>
    <property type="molecule type" value="Genomic_DNA"/>
</dbReference>
<accession>A0ABY5YKW0</accession>
<reference evidence="1" key="1">
    <citation type="submission" date="2022-09" db="EMBL/GenBank/DDBJ databases">
        <title>genome sequence of Deinococcus rubellus.</title>
        <authorList>
            <person name="Srinivasan S."/>
        </authorList>
    </citation>
    <scope>NUCLEOTIDE SEQUENCE</scope>
    <source>
        <strain evidence="1">Ant6</strain>
    </source>
</reference>
<protein>
    <submittedName>
        <fullName evidence="1">Uncharacterized protein</fullName>
    </submittedName>
</protein>
<proteinExistence type="predicted"/>
<gene>
    <name evidence="1" type="ORF">N0D28_01740</name>
</gene>
<evidence type="ECO:0000313" key="1">
    <source>
        <dbReference type="EMBL" id="UWX64418.1"/>
    </source>
</evidence>